<comment type="similarity">
    <text evidence="1">Belongs to the glycosyltransferase 2 family.</text>
</comment>
<evidence type="ECO:0000256" key="3">
    <source>
        <dbReference type="ARBA" id="ARBA00022679"/>
    </source>
</evidence>
<dbReference type="AlphaFoldDB" id="I5BTM0"/>
<dbReference type="Pfam" id="PF00535">
    <property type="entry name" value="Glycos_transf_2"/>
    <property type="match status" value="1"/>
</dbReference>
<reference evidence="5 6" key="1">
    <citation type="submission" date="2012-05" db="EMBL/GenBank/DDBJ databases">
        <title>Genome sequence of Nitritalea halalkaliphila LW7.</title>
        <authorList>
            <person name="Jangir P.K."/>
            <person name="Singh A."/>
            <person name="Shivaji S."/>
            <person name="Sharma R."/>
        </authorList>
    </citation>
    <scope>NUCLEOTIDE SEQUENCE [LARGE SCALE GENOMIC DNA]</scope>
    <source>
        <strain evidence="5 6">LW7</strain>
    </source>
</reference>
<dbReference type="InterPro" id="IPR001173">
    <property type="entry name" value="Glyco_trans_2-like"/>
</dbReference>
<name>I5BTM0_9BACT</name>
<dbReference type="PANTHER" id="PTHR43179:SF12">
    <property type="entry name" value="GALACTOFURANOSYLTRANSFERASE GLFT2"/>
    <property type="match status" value="1"/>
</dbReference>
<keyword evidence="3 5" id="KW-0808">Transferase</keyword>
<dbReference type="OrthoDB" id="8936324at2"/>
<comment type="caution">
    <text evidence="5">The sequence shown here is derived from an EMBL/GenBank/DDBJ whole genome shotgun (WGS) entry which is preliminary data.</text>
</comment>
<evidence type="ECO:0000313" key="5">
    <source>
        <dbReference type="EMBL" id="EIM72922.1"/>
    </source>
</evidence>
<gene>
    <name evidence="5" type="ORF">A3SI_19024</name>
</gene>
<feature type="domain" description="Glycosyltransferase 2-like" evidence="4">
    <location>
        <begin position="11"/>
        <end position="179"/>
    </location>
</feature>
<dbReference type="InterPro" id="IPR029044">
    <property type="entry name" value="Nucleotide-diphossugar_trans"/>
</dbReference>
<dbReference type="EMBL" id="AJYA01000071">
    <property type="protein sequence ID" value="EIM72922.1"/>
    <property type="molecule type" value="Genomic_DNA"/>
</dbReference>
<accession>I5BTM0</accession>
<sequence length="307" mass="35155">MPSPAPNVSLSILIPNYNGRELLERFLPYTLTAAEEAGIPYELIVIDDASTDDSIGFLRSHYPQIRLIENQDNLGFARTCNRGIRLARYTYTCLLNSDIQLPKSYFRALLNETLAKPSTFGIMGTLRRADGQVEFARKRLVHGSKGIVFRDEKQVPDKISSTAFLSGANAIYQSKKLKELDGFNPIFSPYYYEDAEMGLRAAAKGWSCYVDSRVHCYHLGSETILSCHKKRTVKTIYFRNRLLMRHLHDAPAYTAPARIFLLEVLPKWLIGQFWIWKSFRSFLQLRQATDSGSTRKWESHLHLSAKH</sequence>
<evidence type="ECO:0000313" key="6">
    <source>
        <dbReference type="Proteomes" id="UP000005551"/>
    </source>
</evidence>
<dbReference type="PANTHER" id="PTHR43179">
    <property type="entry name" value="RHAMNOSYLTRANSFERASE WBBL"/>
    <property type="match status" value="1"/>
</dbReference>
<dbReference type="RefSeq" id="WP_009057388.1">
    <property type="nucleotide sequence ID" value="NZ_AJYA01000071.1"/>
</dbReference>
<keyword evidence="2" id="KW-0328">Glycosyltransferase</keyword>
<keyword evidence="6" id="KW-1185">Reference proteome</keyword>
<organism evidence="5 6">
    <name type="scientific">Nitritalea halalkaliphila LW7</name>
    <dbReference type="NCBI Taxonomy" id="1189621"/>
    <lineage>
        <taxon>Bacteria</taxon>
        <taxon>Pseudomonadati</taxon>
        <taxon>Bacteroidota</taxon>
        <taxon>Cytophagia</taxon>
        <taxon>Cytophagales</taxon>
        <taxon>Cyclobacteriaceae</taxon>
        <taxon>Nitritalea</taxon>
    </lineage>
</organism>
<evidence type="ECO:0000256" key="2">
    <source>
        <dbReference type="ARBA" id="ARBA00022676"/>
    </source>
</evidence>
<dbReference type="Proteomes" id="UP000005551">
    <property type="component" value="Unassembled WGS sequence"/>
</dbReference>
<dbReference type="Gene3D" id="3.90.550.10">
    <property type="entry name" value="Spore Coat Polysaccharide Biosynthesis Protein SpsA, Chain A"/>
    <property type="match status" value="1"/>
</dbReference>
<evidence type="ECO:0000256" key="1">
    <source>
        <dbReference type="ARBA" id="ARBA00006739"/>
    </source>
</evidence>
<dbReference type="STRING" id="1189621.A3SI_19024"/>
<protein>
    <submittedName>
        <fullName evidence="5">Glycosyl transferase family protein</fullName>
    </submittedName>
</protein>
<proteinExistence type="inferred from homology"/>
<dbReference type="SUPFAM" id="SSF53448">
    <property type="entry name" value="Nucleotide-diphospho-sugar transferases"/>
    <property type="match status" value="1"/>
</dbReference>
<evidence type="ECO:0000259" key="4">
    <source>
        <dbReference type="Pfam" id="PF00535"/>
    </source>
</evidence>
<dbReference type="CDD" id="cd04186">
    <property type="entry name" value="GT_2_like_c"/>
    <property type="match status" value="1"/>
</dbReference>
<dbReference type="GO" id="GO:0016757">
    <property type="term" value="F:glycosyltransferase activity"/>
    <property type="evidence" value="ECO:0007669"/>
    <property type="project" value="UniProtKB-KW"/>
</dbReference>